<dbReference type="AlphaFoldDB" id="A0A9P6JR87"/>
<comment type="caution">
    <text evidence="2">The sequence shown here is derived from an EMBL/GenBank/DDBJ whole genome shotgun (WGS) entry which is preliminary data.</text>
</comment>
<reference evidence="2" key="1">
    <citation type="submission" date="2020-11" db="EMBL/GenBank/DDBJ databases">
        <authorList>
            <consortium name="DOE Joint Genome Institute"/>
            <person name="Ahrendt S."/>
            <person name="Riley R."/>
            <person name="Andreopoulos W."/>
            <person name="Labutti K."/>
            <person name="Pangilinan J."/>
            <person name="Ruiz-Duenas F.J."/>
            <person name="Barrasa J.M."/>
            <person name="Sanchez-Garcia M."/>
            <person name="Camarero S."/>
            <person name="Miyauchi S."/>
            <person name="Serrano A."/>
            <person name="Linde D."/>
            <person name="Babiker R."/>
            <person name="Drula E."/>
            <person name="Ayuso-Fernandez I."/>
            <person name="Pacheco R."/>
            <person name="Padilla G."/>
            <person name="Ferreira P."/>
            <person name="Barriuso J."/>
            <person name="Kellner H."/>
            <person name="Castanera R."/>
            <person name="Alfaro M."/>
            <person name="Ramirez L."/>
            <person name="Pisabarro A.G."/>
            <person name="Kuo A."/>
            <person name="Tritt A."/>
            <person name="Lipzen A."/>
            <person name="He G."/>
            <person name="Yan M."/>
            <person name="Ng V."/>
            <person name="Cullen D."/>
            <person name="Martin F."/>
            <person name="Rosso M.-N."/>
            <person name="Henrissat B."/>
            <person name="Hibbett D."/>
            <person name="Martinez A.T."/>
            <person name="Grigoriev I.V."/>
        </authorList>
    </citation>
    <scope>NUCLEOTIDE SEQUENCE</scope>
    <source>
        <strain evidence="2">CBS 506.95</strain>
    </source>
</reference>
<dbReference type="Proteomes" id="UP000807306">
    <property type="component" value="Unassembled WGS sequence"/>
</dbReference>
<keyword evidence="3" id="KW-1185">Reference proteome</keyword>
<protein>
    <submittedName>
        <fullName evidence="2">Uncharacterized protein</fullName>
    </submittedName>
</protein>
<evidence type="ECO:0000313" key="3">
    <source>
        <dbReference type="Proteomes" id="UP000807306"/>
    </source>
</evidence>
<evidence type="ECO:0000256" key="1">
    <source>
        <dbReference type="SAM" id="Phobius"/>
    </source>
</evidence>
<keyword evidence="1" id="KW-1133">Transmembrane helix</keyword>
<name>A0A9P6JR87_9AGAR</name>
<organism evidence="2 3">
    <name type="scientific">Crepidotus variabilis</name>
    <dbReference type="NCBI Taxonomy" id="179855"/>
    <lineage>
        <taxon>Eukaryota</taxon>
        <taxon>Fungi</taxon>
        <taxon>Dikarya</taxon>
        <taxon>Basidiomycota</taxon>
        <taxon>Agaricomycotina</taxon>
        <taxon>Agaricomycetes</taxon>
        <taxon>Agaricomycetidae</taxon>
        <taxon>Agaricales</taxon>
        <taxon>Agaricineae</taxon>
        <taxon>Crepidotaceae</taxon>
        <taxon>Crepidotus</taxon>
    </lineage>
</organism>
<keyword evidence="1" id="KW-0812">Transmembrane</keyword>
<dbReference type="OrthoDB" id="10625281at2759"/>
<feature type="transmembrane region" description="Helical" evidence="1">
    <location>
        <begin position="70"/>
        <end position="90"/>
    </location>
</feature>
<dbReference type="EMBL" id="MU157846">
    <property type="protein sequence ID" value="KAF9529489.1"/>
    <property type="molecule type" value="Genomic_DNA"/>
</dbReference>
<keyword evidence="1" id="KW-0472">Membrane</keyword>
<accession>A0A9P6JR87</accession>
<proteinExistence type="predicted"/>
<gene>
    <name evidence="2" type="ORF">CPB83DRAFT_893578</name>
</gene>
<evidence type="ECO:0000313" key="2">
    <source>
        <dbReference type="EMBL" id="KAF9529489.1"/>
    </source>
</evidence>
<sequence length="202" mass="23579">MFSEQNQSSNDLYDLLRPFTTFYDLLRPFTTFYDLLRPFTTSRPSFYVSSKLETNFRRSLPPSLEDLSSIYPFTIWLGPLFSLIFLFLPFKKKNKTQKHISFSSFKTNFPSPFFSSETNFRCSLSLRLRTGPQYTLLPFVSVHSLLSGLPFFFVHKSNDIYDLPASSNKISKPYAVTAFTTFYDLYDLPAPRLVSRLLMFSF</sequence>